<feature type="region of interest" description="Disordered" evidence="4">
    <location>
        <begin position="192"/>
        <end position="226"/>
    </location>
</feature>
<reference evidence="8 9" key="1">
    <citation type="journal article" date="2025" name="Int. J. Syst. Evol. Microbiol.">
        <title>Desulfovibrio falkowii sp. nov., Porphyromonas miyakawae sp. nov., Mediterraneibacter flintii sp. nov. and Owariibacterium komagatae gen. nov., sp. nov., isolated from human faeces.</title>
        <authorList>
            <person name="Hamaguchi T."/>
            <person name="Ohara M."/>
            <person name="Hisatomi A."/>
            <person name="Sekiguchi K."/>
            <person name="Takeda J.I."/>
            <person name="Ueyama J."/>
            <person name="Ito M."/>
            <person name="Nishiwaki H."/>
            <person name="Ogi T."/>
            <person name="Hirayama M."/>
            <person name="Ohkuma M."/>
            <person name="Sakamoto M."/>
            <person name="Ohno K."/>
        </authorList>
    </citation>
    <scope>NUCLEOTIDE SEQUENCE [LARGE SCALE GENOMIC DNA]</scope>
    <source>
        <strain evidence="8 9">13CB8C</strain>
    </source>
</reference>
<organism evidence="8 9">
    <name type="scientific">Desulfovibrio falkowii</name>
    <dbReference type="NCBI Taxonomy" id="3136602"/>
    <lineage>
        <taxon>Bacteria</taxon>
        <taxon>Pseudomonadati</taxon>
        <taxon>Thermodesulfobacteriota</taxon>
        <taxon>Desulfovibrionia</taxon>
        <taxon>Desulfovibrionales</taxon>
        <taxon>Desulfovibrionaceae</taxon>
        <taxon>Desulfovibrio</taxon>
    </lineage>
</organism>
<evidence type="ECO:0000313" key="9">
    <source>
        <dbReference type="Proteomes" id="UP001628192"/>
    </source>
</evidence>
<proteinExistence type="predicted"/>
<evidence type="ECO:0000256" key="2">
    <source>
        <dbReference type="ARBA" id="ARBA00022729"/>
    </source>
</evidence>
<feature type="compositionally biased region" description="Polar residues" evidence="4">
    <location>
        <begin position="204"/>
        <end position="214"/>
    </location>
</feature>
<evidence type="ECO:0000256" key="1">
    <source>
        <dbReference type="ARBA" id="ARBA00004370"/>
    </source>
</evidence>
<dbReference type="PANTHER" id="PTHR30332">
    <property type="entry name" value="PROBABLE GENERAL SECRETION PATHWAY PROTEIN D"/>
    <property type="match status" value="1"/>
</dbReference>
<evidence type="ECO:0000313" key="8">
    <source>
        <dbReference type="EMBL" id="GAB1253087.1"/>
    </source>
</evidence>
<protein>
    <submittedName>
        <fullName evidence="8">Uncharacterized protein</fullName>
    </submittedName>
</protein>
<comment type="caution">
    <text evidence="8">The sequence shown here is derived from an EMBL/GenBank/DDBJ whole genome shotgun (WGS) entry which is preliminary data.</text>
</comment>
<sequence>MKRHVLYLLITIFILSLFSSGCAHKGAPTRETIEKQGDKYQNLARSKVFDVLDLPYLGAKAIPLAGDETALGTQITLRKRGTLSGLGDSIADLTSLTVQVVEESFDSNEKKPGQSAQPSLDLPDLLALPSGPNLSKILSVNYTGPLRGLLDQLATQSGYGWDYDAVSNSITFARMMTRTYTLLATPGKVSYDNQITNKSKDNARSGSIGSSNVNQSVQTADTSAQTAQTNKTELKFDIWTDTEKAVKSLLSKDGTVVNNQSAGTLTVRDKPSVMRQVSALIRDTNQRLSRQVALRVQVWSLELSDKNEAGLDLQVMFRNDDVAITAGSLAALSGLNTATATIVSGKLKDSTAVLKALKQWGNATQVTSGGGLAMSNQPLPVLAIKRHAYLAGASTSQSDYGQTTEITPGEVTTGFSMTVIPHILDKRRVALQYNINLSSLDDMVEFKTTDITVQLPQVSTRAFSQRATMQMGQTLVLAGFQQETQTTDNAVGLLRLGRGADYAKTLLVITIELESAGGGTEV</sequence>
<dbReference type="EMBL" id="BAAFSG010000001">
    <property type="protein sequence ID" value="GAB1253087.1"/>
    <property type="molecule type" value="Genomic_DNA"/>
</dbReference>
<keyword evidence="3" id="KW-0472">Membrane</keyword>
<keyword evidence="9" id="KW-1185">Reference proteome</keyword>
<accession>A0ABQ0E5R5</accession>
<dbReference type="RefSeq" id="WP_407844159.1">
    <property type="nucleotide sequence ID" value="NZ_BAAFSG010000001.1"/>
</dbReference>
<dbReference type="PANTHER" id="PTHR30332:SF24">
    <property type="entry name" value="SECRETIN GSPD-RELATED"/>
    <property type="match status" value="1"/>
</dbReference>
<evidence type="ECO:0000256" key="3">
    <source>
        <dbReference type="ARBA" id="ARBA00023136"/>
    </source>
</evidence>
<feature type="domain" description="Secretin N-terminal" evidence="7">
    <location>
        <begin position="177"/>
        <end position="261"/>
    </location>
</feature>
<dbReference type="Proteomes" id="UP001628192">
    <property type="component" value="Unassembled WGS sequence"/>
</dbReference>
<evidence type="ECO:0000256" key="5">
    <source>
        <dbReference type="SAM" id="SignalP"/>
    </source>
</evidence>
<feature type="compositionally biased region" description="Low complexity" evidence="4">
    <location>
        <begin position="215"/>
        <end position="226"/>
    </location>
</feature>
<feature type="chain" id="PRO_5046022614" evidence="5">
    <location>
        <begin position="24"/>
        <end position="522"/>
    </location>
</feature>
<dbReference type="Pfam" id="PF00263">
    <property type="entry name" value="Secretin"/>
    <property type="match status" value="1"/>
</dbReference>
<evidence type="ECO:0000256" key="4">
    <source>
        <dbReference type="SAM" id="MobiDB-lite"/>
    </source>
</evidence>
<keyword evidence="2 5" id="KW-0732">Signal</keyword>
<name>A0ABQ0E5R5_9BACT</name>
<dbReference type="InterPro" id="IPR050810">
    <property type="entry name" value="Bact_Secretion_Sys_Channel"/>
</dbReference>
<gene>
    <name evidence="8" type="ORF">Defa_05740</name>
</gene>
<feature type="signal peptide" evidence="5">
    <location>
        <begin position="1"/>
        <end position="23"/>
    </location>
</feature>
<dbReference type="Pfam" id="PF07655">
    <property type="entry name" value="Secretin_N_2"/>
    <property type="match status" value="1"/>
</dbReference>
<evidence type="ECO:0000259" key="6">
    <source>
        <dbReference type="Pfam" id="PF00263"/>
    </source>
</evidence>
<evidence type="ECO:0000259" key="7">
    <source>
        <dbReference type="Pfam" id="PF07655"/>
    </source>
</evidence>
<dbReference type="InterPro" id="IPR004846">
    <property type="entry name" value="T2SS/T3SS_dom"/>
</dbReference>
<feature type="domain" description="Type II/III secretion system secretin-like" evidence="6">
    <location>
        <begin position="357"/>
        <end position="488"/>
    </location>
</feature>
<dbReference type="InterPro" id="IPR011514">
    <property type="entry name" value="Secretin_N_2"/>
</dbReference>
<dbReference type="PROSITE" id="PS51257">
    <property type="entry name" value="PROKAR_LIPOPROTEIN"/>
    <property type="match status" value="1"/>
</dbReference>
<comment type="subcellular location">
    <subcellularLocation>
        <location evidence="1">Membrane</location>
    </subcellularLocation>
</comment>